<dbReference type="EMBL" id="AAYG02000027">
    <property type="protein sequence ID" value="EDN76620.1"/>
    <property type="molecule type" value="Genomic_DNA"/>
</dbReference>
<dbReference type="SMART" id="SM00642">
    <property type="entry name" value="Aamy"/>
    <property type="match status" value="1"/>
</dbReference>
<gene>
    <name evidence="5" type="ORF">RUMGNA_03079</name>
</gene>
<dbReference type="Pfam" id="PF00128">
    <property type="entry name" value="Alpha-amylase"/>
    <property type="match status" value="2"/>
</dbReference>
<dbReference type="PANTHER" id="PTHR10357:SF210">
    <property type="entry name" value="MALTODEXTRIN GLUCOSIDASE"/>
    <property type="match status" value="1"/>
</dbReference>
<dbReference type="PaxDb" id="411470-RUMGNA_03079"/>
<keyword evidence="3" id="KW-0326">Glycosidase</keyword>
<dbReference type="Gene3D" id="2.60.40.10">
    <property type="entry name" value="Immunoglobulins"/>
    <property type="match status" value="1"/>
</dbReference>
<dbReference type="InterPro" id="IPR017853">
    <property type="entry name" value="GH"/>
</dbReference>
<dbReference type="SUPFAM" id="SSF51011">
    <property type="entry name" value="Glycosyl hydrolase domain"/>
    <property type="match status" value="1"/>
</dbReference>
<reference evidence="5 6" key="1">
    <citation type="submission" date="2007-04" db="EMBL/GenBank/DDBJ databases">
        <authorList>
            <person name="Fulton L."/>
            <person name="Clifton S."/>
            <person name="Fulton B."/>
            <person name="Xu J."/>
            <person name="Minx P."/>
            <person name="Pepin K.H."/>
            <person name="Johnson M."/>
            <person name="Thiruvilangam P."/>
            <person name="Bhonagiri V."/>
            <person name="Nash W.E."/>
            <person name="Mardis E.R."/>
            <person name="Wilson R.K."/>
        </authorList>
    </citation>
    <scope>NUCLEOTIDE SEQUENCE [LARGE SCALE GENOMIC DNA]</scope>
    <source>
        <strain evidence="5 6">ATCC 29149</strain>
    </source>
</reference>
<dbReference type="InterPro" id="IPR014756">
    <property type="entry name" value="Ig_E-set"/>
</dbReference>
<dbReference type="Gene3D" id="3.20.20.80">
    <property type="entry name" value="Glycosidases"/>
    <property type="match status" value="1"/>
</dbReference>
<dbReference type="SUPFAM" id="SSF51445">
    <property type="entry name" value="(Trans)glycosidases"/>
    <property type="match status" value="1"/>
</dbReference>
<dbReference type="SUPFAM" id="SSF81296">
    <property type="entry name" value="E set domains"/>
    <property type="match status" value="1"/>
</dbReference>
<dbReference type="PANTHER" id="PTHR10357">
    <property type="entry name" value="ALPHA-AMYLASE FAMILY MEMBER"/>
    <property type="match status" value="1"/>
</dbReference>
<dbReference type="InterPro" id="IPR006047">
    <property type="entry name" value="GH13_cat_dom"/>
</dbReference>
<protein>
    <submittedName>
        <fullName evidence="5">Alpha amylase, catalytic domain protein</fullName>
    </submittedName>
</protein>
<dbReference type="Pfam" id="PF02903">
    <property type="entry name" value="Alpha-amylase_N"/>
    <property type="match status" value="1"/>
</dbReference>
<dbReference type="CDD" id="cd11338">
    <property type="entry name" value="AmyAc_CMD"/>
    <property type="match status" value="1"/>
</dbReference>
<comment type="caution">
    <text evidence="5">The sequence shown here is derived from an EMBL/GenBank/DDBJ whole genome shotgun (WGS) entry which is preliminary data.</text>
</comment>
<name>A7B668_MEDG7</name>
<dbReference type="CAZy" id="GH13">
    <property type="family name" value="Glycoside Hydrolase Family 13"/>
</dbReference>
<dbReference type="InterPro" id="IPR013780">
    <property type="entry name" value="Glyco_hydro_b"/>
</dbReference>
<dbReference type="AlphaFoldDB" id="A7B668"/>
<dbReference type="InterPro" id="IPR004185">
    <property type="entry name" value="Glyco_hydro_13_lg-like_dom"/>
</dbReference>
<dbReference type="Proteomes" id="UP000004410">
    <property type="component" value="Unassembled WGS sequence"/>
</dbReference>
<evidence type="ECO:0000259" key="4">
    <source>
        <dbReference type="SMART" id="SM00642"/>
    </source>
</evidence>
<organism evidence="5 6">
    <name type="scientific">Mediterraneibacter gnavus (strain ATCC 29149 / DSM 114966 / JCM 6515 / VPI C7-9)</name>
    <name type="common">Ruminococcus gnavus</name>
    <dbReference type="NCBI Taxonomy" id="411470"/>
    <lineage>
        <taxon>Bacteria</taxon>
        <taxon>Bacillati</taxon>
        <taxon>Bacillota</taxon>
        <taxon>Clostridia</taxon>
        <taxon>Lachnospirales</taxon>
        <taxon>Lachnospiraceae</taxon>
        <taxon>Mediterraneibacter</taxon>
    </lineage>
</organism>
<comment type="similarity">
    <text evidence="1">Belongs to the glycosyl hydrolase 13 family.</text>
</comment>
<evidence type="ECO:0000256" key="2">
    <source>
        <dbReference type="ARBA" id="ARBA00022801"/>
    </source>
</evidence>
<dbReference type="InterPro" id="IPR013783">
    <property type="entry name" value="Ig-like_fold"/>
</dbReference>
<dbReference type="eggNOG" id="COG0366">
    <property type="taxonomic scope" value="Bacteria"/>
</dbReference>
<dbReference type="GO" id="GO:0005975">
    <property type="term" value="P:carbohydrate metabolic process"/>
    <property type="evidence" value="ECO:0007669"/>
    <property type="project" value="InterPro"/>
</dbReference>
<evidence type="ECO:0000256" key="1">
    <source>
        <dbReference type="ARBA" id="ARBA00008061"/>
    </source>
</evidence>
<sequence>MPGRHFKGLAPKEVYMNKNALFCDGTSDYVIPAEPGIHEKVRLRFRTARDDAQEVCLISGGEALQMQKISSGEVFDYYETEVQLTDTMFVYYFRIKSESEELCYHRCGVSEHPVEYYNFRIMPGFSTPAWAKGAVMYQIFVDRFCNGDPSNDVEDGEYVYIGEPVCKVKDWNEFPAAMDIRRFHGGDLQGVLDKLDYLEELGVEVIYFNPLFVSPSNHKYDIQDYDYIDPHYGVIIEDGGEVLPEGEKDNTRATKYQKRTGDIRNLEASNRLFAKLVEEMHTRGMRVILDGVFNHCGSFNKWMDRERIYEPQPEYEKGAYVSAQSPYRDFFHFFDEREEAWPYNKNYDGWWGHDTLPKLNYEDSPTLEEYILNIGKKWVSPPYNADGWRLDVAADLGYSNEYNHIFWENFRKAVKSANPQALILAEHYGDPGEWLQGDEWDSVMNYDAFMEPLTWFLTGMEKHSDERRTDLWGNADNFVNTMNHFMASMLTPSLQVAMNELSNHDHSRFLTRTNHIVGRVAQLGSKAAEEGINLAVMREAVAVQMTWVGAPTVYYGDEAGVCGFTDPDSRRTYPWGQENRELVEFHKEMIRIHKREKPLRTGSLKMLSWSSNVLAYARFQEGEQIIVVLNNSKELKEVTIPVWQAEVPMKGKMERLMYSWEKSYTTERDIYLVEDGETVVNMGKHSVLIMKPVREMQVDEYGKESSSN</sequence>
<proteinExistence type="inferred from homology"/>
<evidence type="ECO:0000313" key="5">
    <source>
        <dbReference type="EMBL" id="EDN76620.1"/>
    </source>
</evidence>
<keyword evidence="2" id="KW-0378">Hydrolase</keyword>
<reference evidence="5 6" key="2">
    <citation type="submission" date="2007-06" db="EMBL/GenBank/DDBJ databases">
        <title>Draft genome sequence of Ruminococcus gnavus (ATCC 29149).</title>
        <authorList>
            <person name="Sudarsanam P."/>
            <person name="Ley R."/>
            <person name="Guruge J."/>
            <person name="Turnbaugh P.J."/>
            <person name="Mahowald M."/>
            <person name="Liep D."/>
            <person name="Gordon J."/>
        </authorList>
    </citation>
    <scope>NUCLEOTIDE SEQUENCE [LARGE SCALE GENOMIC DNA]</scope>
    <source>
        <strain evidence="5 6">ATCC 29149</strain>
    </source>
</reference>
<dbReference type="GO" id="GO:0004553">
    <property type="term" value="F:hydrolase activity, hydrolyzing O-glycosyl compounds"/>
    <property type="evidence" value="ECO:0007669"/>
    <property type="project" value="InterPro"/>
</dbReference>
<dbReference type="Gene3D" id="2.60.40.1180">
    <property type="entry name" value="Golgi alpha-mannosidase II"/>
    <property type="match status" value="1"/>
</dbReference>
<evidence type="ECO:0000313" key="6">
    <source>
        <dbReference type="Proteomes" id="UP000004410"/>
    </source>
</evidence>
<dbReference type="CDD" id="cd02857">
    <property type="entry name" value="E_set_CDase_PDE_N"/>
    <property type="match status" value="1"/>
</dbReference>
<evidence type="ECO:0000256" key="3">
    <source>
        <dbReference type="ARBA" id="ARBA00023295"/>
    </source>
</evidence>
<feature type="domain" description="Glycosyl hydrolase family 13 catalytic" evidence="4">
    <location>
        <begin position="138"/>
        <end position="593"/>
    </location>
</feature>
<accession>A7B668</accession>